<keyword evidence="2" id="KW-1185">Reference proteome</keyword>
<evidence type="ECO:0000313" key="2">
    <source>
        <dbReference type="Proteomes" id="UP001556367"/>
    </source>
</evidence>
<proteinExistence type="predicted"/>
<evidence type="ECO:0000313" key="1">
    <source>
        <dbReference type="EMBL" id="KAL0959242.1"/>
    </source>
</evidence>
<dbReference type="EMBL" id="JASNQZ010000003">
    <property type="protein sequence ID" value="KAL0959242.1"/>
    <property type="molecule type" value="Genomic_DNA"/>
</dbReference>
<comment type="caution">
    <text evidence="1">The sequence shown here is derived from an EMBL/GenBank/DDBJ whole genome shotgun (WGS) entry which is preliminary data.</text>
</comment>
<reference evidence="2" key="1">
    <citation type="submission" date="2024-06" db="EMBL/GenBank/DDBJ databases">
        <title>Multi-omics analyses provide insights into the biosynthesis of the anticancer antibiotic pleurotin in Hohenbuehelia grisea.</title>
        <authorList>
            <person name="Weaver J.A."/>
            <person name="Alberti F."/>
        </authorList>
    </citation>
    <scope>NUCLEOTIDE SEQUENCE [LARGE SCALE GENOMIC DNA]</scope>
    <source>
        <strain evidence="2">T-177</strain>
    </source>
</reference>
<sequence>MASSLYDPREMAERARKFAKYNLIAPTPLPDRVYGVYLTEECLIRFGDLIRKQMELPIDPDPVQDAYLSKNIATWKLPILVQIAIRGLTLTQLRVALVRPFGPLGIRRLLVLSDSGSARSMKMRNTPEVEKQLVEFLGLGDQKPKWYRTVACR</sequence>
<organism evidence="1 2">
    <name type="scientific">Hohenbuehelia grisea</name>
    <dbReference type="NCBI Taxonomy" id="104357"/>
    <lineage>
        <taxon>Eukaryota</taxon>
        <taxon>Fungi</taxon>
        <taxon>Dikarya</taxon>
        <taxon>Basidiomycota</taxon>
        <taxon>Agaricomycotina</taxon>
        <taxon>Agaricomycetes</taxon>
        <taxon>Agaricomycetidae</taxon>
        <taxon>Agaricales</taxon>
        <taxon>Pleurotineae</taxon>
        <taxon>Pleurotaceae</taxon>
        <taxon>Hohenbuehelia</taxon>
    </lineage>
</organism>
<dbReference type="Proteomes" id="UP001556367">
    <property type="component" value="Unassembled WGS sequence"/>
</dbReference>
<protein>
    <submittedName>
        <fullName evidence="1">Uncharacterized protein</fullName>
    </submittedName>
</protein>
<accession>A0ABR3JUP0</accession>
<name>A0ABR3JUP0_9AGAR</name>
<gene>
    <name evidence="1" type="ORF">HGRIS_014515</name>
</gene>